<dbReference type="RefSeq" id="XP_018077589.1">
    <property type="nucleotide sequence ID" value="XM_018205579.1"/>
</dbReference>
<sequence>MGLLQNPDDSRPKHASHSMGCYYRFFRLLCTSYYEVLSVVSTTVINTLPTGTQLPLTIIAAGVIVEAYIDVVPAYTTATYSTPSGDYGGYPSDNSSSPHQYFFAHLGFAVSIVVTIVIALSGCCFLTCLLSCCLGSSPRPASPRPTPHTSSYSNVAAPIPQDMPGGSLSPDPAGRVWNNNFPTTPAAGLIPQMPSEQVQVENRQTRRKLAKPKEKGIEPQAKVKEVKPRIGNAADDRIGELERMRLAVEDGRRKQNERGMAVRSAREKELAEKVPAGKDLLHWTIKEVNCSKVVDGSAENMFDLGPKYSDKEGKGKAVDVDKRITLSTTFLKMGKVAHFSAVPDTSWENIHDFGPLYMKPKFKVQMKGRKFPVVD</sequence>
<gene>
    <name evidence="3" type="ORF">LY89DRAFT_176871</name>
</gene>
<dbReference type="KEGG" id="psco:LY89DRAFT_176871"/>
<dbReference type="InParanoid" id="A0A194XT58"/>
<keyword evidence="2" id="KW-0472">Membrane</keyword>
<evidence type="ECO:0000256" key="1">
    <source>
        <dbReference type="SAM" id="MobiDB-lite"/>
    </source>
</evidence>
<dbReference type="AlphaFoldDB" id="A0A194XT58"/>
<name>A0A194XT58_MOLSC</name>
<dbReference type="EMBL" id="KQ947405">
    <property type="protein sequence ID" value="KUJ23234.1"/>
    <property type="molecule type" value="Genomic_DNA"/>
</dbReference>
<accession>A0A194XT58</accession>
<keyword evidence="4" id="KW-1185">Reference proteome</keyword>
<protein>
    <submittedName>
        <fullName evidence="3">Uncharacterized protein</fullName>
    </submittedName>
</protein>
<reference evidence="3 4" key="1">
    <citation type="submission" date="2015-10" db="EMBL/GenBank/DDBJ databases">
        <title>Full genome of DAOMC 229536 Phialocephala scopiformis, a fungal endophyte of spruce producing the potent anti-insectan compound rugulosin.</title>
        <authorList>
            <consortium name="DOE Joint Genome Institute"/>
            <person name="Walker A.K."/>
            <person name="Frasz S.L."/>
            <person name="Seifert K.A."/>
            <person name="Miller J.D."/>
            <person name="Mondo S.J."/>
            <person name="Labutti K."/>
            <person name="Lipzen A."/>
            <person name="Dockter R."/>
            <person name="Kennedy M."/>
            <person name="Grigoriev I.V."/>
            <person name="Spatafora J.W."/>
        </authorList>
    </citation>
    <scope>NUCLEOTIDE SEQUENCE [LARGE SCALE GENOMIC DNA]</scope>
    <source>
        <strain evidence="3 4">CBS 120377</strain>
    </source>
</reference>
<evidence type="ECO:0000313" key="4">
    <source>
        <dbReference type="Proteomes" id="UP000070700"/>
    </source>
</evidence>
<keyword evidence="2" id="KW-1133">Transmembrane helix</keyword>
<dbReference type="GeneID" id="28815305"/>
<evidence type="ECO:0000313" key="3">
    <source>
        <dbReference type="EMBL" id="KUJ23234.1"/>
    </source>
</evidence>
<feature type="transmembrane region" description="Helical" evidence="2">
    <location>
        <begin position="101"/>
        <end position="134"/>
    </location>
</feature>
<dbReference type="Proteomes" id="UP000070700">
    <property type="component" value="Unassembled WGS sequence"/>
</dbReference>
<feature type="region of interest" description="Disordered" evidence="1">
    <location>
        <begin position="139"/>
        <end position="173"/>
    </location>
</feature>
<evidence type="ECO:0000256" key="2">
    <source>
        <dbReference type="SAM" id="Phobius"/>
    </source>
</evidence>
<organism evidence="3 4">
    <name type="scientific">Mollisia scopiformis</name>
    <name type="common">Conifer needle endophyte fungus</name>
    <name type="synonym">Phialocephala scopiformis</name>
    <dbReference type="NCBI Taxonomy" id="149040"/>
    <lineage>
        <taxon>Eukaryota</taxon>
        <taxon>Fungi</taxon>
        <taxon>Dikarya</taxon>
        <taxon>Ascomycota</taxon>
        <taxon>Pezizomycotina</taxon>
        <taxon>Leotiomycetes</taxon>
        <taxon>Helotiales</taxon>
        <taxon>Mollisiaceae</taxon>
        <taxon>Mollisia</taxon>
    </lineage>
</organism>
<keyword evidence="2" id="KW-0812">Transmembrane</keyword>
<proteinExistence type="predicted"/>